<organism evidence="1 2">
    <name type="scientific">Mojavia pulchra JT2-VF2</name>
    <dbReference type="NCBI Taxonomy" id="287848"/>
    <lineage>
        <taxon>Bacteria</taxon>
        <taxon>Bacillati</taxon>
        <taxon>Cyanobacteriota</taxon>
        <taxon>Cyanophyceae</taxon>
        <taxon>Nostocales</taxon>
        <taxon>Nostocaceae</taxon>
    </lineage>
</organism>
<evidence type="ECO:0008006" key="3">
    <source>
        <dbReference type="Google" id="ProtNLM"/>
    </source>
</evidence>
<gene>
    <name evidence="1" type="ORF">KME32_28890</name>
</gene>
<accession>A0A951Q3H6</accession>
<proteinExistence type="predicted"/>
<reference evidence="1" key="1">
    <citation type="submission" date="2021-05" db="EMBL/GenBank/DDBJ databases">
        <authorList>
            <person name="Pietrasiak N."/>
            <person name="Ward R."/>
            <person name="Stajich J.E."/>
            <person name="Kurbessoian T."/>
        </authorList>
    </citation>
    <scope>NUCLEOTIDE SEQUENCE</scope>
    <source>
        <strain evidence="1">JT2-VF2</strain>
    </source>
</reference>
<dbReference type="Proteomes" id="UP000715781">
    <property type="component" value="Unassembled WGS sequence"/>
</dbReference>
<evidence type="ECO:0000313" key="2">
    <source>
        <dbReference type="Proteomes" id="UP000715781"/>
    </source>
</evidence>
<dbReference type="AlphaFoldDB" id="A0A951Q3H6"/>
<protein>
    <recommendedName>
        <fullName evidence="3">Transposase</fullName>
    </recommendedName>
</protein>
<dbReference type="EMBL" id="JAHHHN010000030">
    <property type="protein sequence ID" value="MBW4565045.1"/>
    <property type="molecule type" value="Genomic_DNA"/>
</dbReference>
<evidence type="ECO:0000313" key="1">
    <source>
        <dbReference type="EMBL" id="MBW4565045.1"/>
    </source>
</evidence>
<reference evidence="1" key="2">
    <citation type="journal article" date="2022" name="Microbiol. Resour. Announc.">
        <title>Metagenome Sequencing to Explore Phylogenomics of Terrestrial Cyanobacteria.</title>
        <authorList>
            <person name="Ward R.D."/>
            <person name="Stajich J.E."/>
            <person name="Johansen J.R."/>
            <person name="Huntemann M."/>
            <person name="Clum A."/>
            <person name="Foster B."/>
            <person name="Foster B."/>
            <person name="Roux S."/>
            <person name="Palaniappan K."/>
            <person name="Varghese N."/>
            <person name="Mukherjee S."/>
            <person name="Reddy T.B.K."/>
            <person name="Daum C."/>
            <person name="Copeland A."/>
            <person name="Chen I.A."/>
            <person name="Ivanova N.N."/>
            <person name="Kyrpides N.C."/>
            <person name="Shapiro N."/>
            <person name="Eloe-Fadrosh E.A."/>
            <person name="Pietrasiak N."/>
        </authorList>
    </citation>
    <scope>NUCLEOTIDE SEQUENCE</scope>
    <source>
        <strain evidence="1">JT2-VF2</strain>
    </source>
</reference>
<sequence>MTYSSSLNDAEWEIVEPLLLQLLPRKKRTRPANWTKRELQGWHPLSTQE</sequence>
<comment type="caution">
    <text evidence="1">The sequence shown here is derived from an EMBL/GenBank/DDBJ whole genome shotgun (WGS) entry which is preliminary data.</text>
</comment>
<name>A0A951Q3H6_9NOST</name>